<name>A0A381PFK5_9ZZZZ</name>
<accession>A0A381PFK5</accession>
<protein>
    <submittedName>
        <fullName evidence="1">Uncharacterized protein</fullName>
    </submittedName>
</protein>
<proteinExistence type="predicted"/>
<evidence type="ECO:0000313" key="1">
    <source>
        <dbReference type="EMBL" id="SUZ64899.1"/>
    </source>
</evidence>
<dbReference type="AlphaFoldDB" id="A0A381PFK5"/>
<dbReference type="EMBL" id="UINC01000945">
    <property type="protein sequence ID" value="SUZ64899.1"/>
    <property type="molecule type" value="Genomic_DNA"/>
</dbReference>
<organism evidence="1">
    <name type="scientific">marine metagenome</name>
    <dbReference type="NCBI Taxonomy" id="408172"/>
    <lineage>
        <taxon>unclassified sequences</taxon>
        <taxon>metagenomes</taxon>
        <taxon>ecological metagenomes</taxon>
    </lineage>
</organism>
<gene>
    <name evidence="1" type="ORF">METZ01_LOCUS17753</name>
</gene>
<reference evidence="1" key="1">
    <citation type="submission" date="2018-05" db="EMBL/GenBank/DDBJ databases">
        <authorList>
            <person name="Lanie J.A."/>
            <person name="Ng W.-L."/>
            <person name="Kazmierczak K.M."/>
            <person name="Andrzejewski T.M."/>
            <person name="Davidsen T.M."/>
            <person name="Wayne K.J."/>
            <person name="Tettelin H."/>
            <person name="Glass J.I."/>
            <person name="Rusch D."/>
            <person name="Podicherti R."/>
            <person name="Tsui H.-C.T."/>
            <person name="Winkler M.E."/>
        </authorList>
    </citation>
    <scope>NUCLEOTIDE SEQUENCE</scope>
</reference>
<sequence>MDGMKITGCIMKTWIYVKELKNLT</sequence>